<dbReference type="EMBL" id="UZAU01000228">
    <property type="status" value="NOT_ANNOTATED_CDS"/>
    <property type="molecule type" value="Genomic_DNA"/>
</dbReference>
<dbReference type="PANTHER" id="PTHR31639:SF42">
    <property type="entry name" value="OS02G0160200 PROTEIN"/>
    <property type="match status" value="1"/>
</dbReference>
<dbReference type="SUPFAM" id="SSF52047">
    <property type="entry name" value="RNI-like"/>
    <property type="match status" value="1"/>
</dbReference>
<dbReference type="PROSITE" id="PS50181">
    <property type="entry name" value="FBOX"/>
    <property type="match status" value="1"/>
</dbReference>
<dbReference type="CDD" id="cd22160">
    <property type="entry name" value="F-box_AtFBL13-like"/>
    <property type="match status" value="1"/>
</dbReference>
<dbReference type="Gene3D" id="1.20.1280.50">
    <property type="match status" value="1"/>
</dbReference>
<dbReference type="EnsemblPlants" id="novel_model_1641_5bd9a17a">
    <property type="protein sequence ID" value="cds.novel_model_1641_5bd9a17a"/>
    <property type="gene ID" value="novel_gene_902_5bd9a17a"/>
</dbReference>
<organism evidence="2 3">
    <name type="scientific">Cannabis sativa</name>
    <name type="common">Hemp</name>
    <name type="synonym">Marijuana</name>
    <dbReference type="NCBI Taxonomy" id="3483"/>
    <lineage>
        <taxon>Eukaryota</taxon>
        <taxon>Viridiplantae</taxon>
        <taxon>Streptophyta</taxon>
        <taxon>Embryophyta</taxon>
        <taxon>Tracheophyta</taxon>
        <taxon>Spermatophyta</taxon>
        <taxon>Magnoliopsida</taxon>
        <taxon>eudicotyledons</taxon>
        <taxon>Gunneridae</taxon>
        <taxon>Pentapetalae</taxon>
        <taxon>rosids</taxon>
        <taxon>fabids</taxon>
        <taxon>Rosales</taxon>
        <taxon>Cannabaceae</taxon>
        <taxon>Cannabis</taxon>
    </lineage>
</organism>
<dbReference type="InterPro" id="IPR055357">
    <property type="entry name" value="LRR_At1g61320_AtMIF1"/>
</dbReference>
<dbReference type="SUPFAM" id="SSF81383">
    <property type="entry name" value="F-box domain"/>
    <property type="match status" value="1"/>
</dbReference>
<evidence type="ECO:0000259" key="1">
    <source>
        <dbReference type="PROSITE" id="PS50181"/>
    </source>
</evidence>
<name>A0A803QUT0_CANSA</name>
<dbReference type="InterPro" id="IPR032675">
    <property type="entry name" value="LRR_dom_sf"/>
</dbReference>
<dbReference type="Gene3D" id="3.80.10.10">
    <property type="entry name" value="Ribonuclease Inhibitor"/>
    <property type="match status" value="1"/>
</dbReference>
<dbReference type="Pfam" id="PF00646">
    <property type="entry name" value="F-box"/>
    <property type="match status" value="1"/>
</dbReference>
<reference evidence="2" key="1">
    <citation type="submission" date="2018-11" db="EMBL/GenBank/DDBJ databases">
        <authorList>
            <person name="Grassa J C."/>
        </authorList>
    </citation>
    <scope>NUCLEOTIDE SEQUENCE [LARGE SCALE GENOMIC DNA]</scope>
</reference>
<dbReference type="OrthoDB" id="1146282at2759"/>
<protein>
    <recommendedName>
        <fullName evidence="1">F-box domain-containing protein</fullName>
    </recommendedName>
</protein>
<dbReference type="Pfam" id="PF23622">
    <property type="entry name" value="LRR_At1g61320_AtMIF1"/>
    <property type="match status" value="1"/>
</dbReference>
<dbReference type="InterPro" id="IPR036047">
    <property type="entry name" value="F-box-like_dom_sf"/>
</dbReference>
<evidence type="ECO:0000313" key="3">
    <source>
        <dbReference type="Proteomes" id="UP000596661"/>
    </source>
</evidence>
<keyword evidence="3" id="KW-1185">Reference proteome</keyword>
<proteinExistence type="predicted"/>
<dbReference type="InterPro" id="IPR053781">
    <property type="entry name" value="F-box_AtFBL13-like"/>
</dbReference>
<sequence>MSDLPEKKRTKGTSMVEAEAEDRISKLPDAIIVHILSFLPTTDVVQTCILSKRWKFIWFSVLKLSFSDTSTTAPEFLKFQNYVDNCLEHRKRGLYFIADSAVTSFKLQIECYRKSKARSLDKWLSFSVDNKIKELSLSLEPGKGKSYGYYYYCLPETVSNLRALTILELSGIELRYSFGFPSLKLLSLERIRLADNDVLSKSLLDCPSLEKLVLSSYKCLSIHDHPLRVQSSSLKFMIIEFDGSLQVEAINLESLVLRSGCFKDINLSACMAIRNLSLSNCKWGMTDQSSFEDFILNLPLLEDLTLENVYCMSGLEHLKISNQHLKCFKLRNTHYTHDMVMDFTIKSAPKLVSFYYEGNINCRISLESPNLLNGKFVFDDYHYEYATNWFIGMMNFFLNFNCSWDIVTLHLFSDKAFIMPDNWKRICRSNLLNWKHLRLVITHCYAERKSNLEDVLIWISPSLKTLSVNGENIF</sequence>
<dbReference type="Proteomes" id="UP000596661">
    <property type="component" value="Chromosome 2"/>
</dbReference>
<dbReference type="InterPro" id="IPR001810">
    <property type="entry name" value="F-box_dom"/>
</dbReference>
<accession>A0A803QUT0</accession>
<reference evidence="2" key="2">
    <citation type="submission" date="2021-03" db="UniProtKB">
        <authorList>
            <consortium name="EnsemblPlants"/>
        </authorList>
    </citation>
    <scope>IDENTIFICATION</scope>
</reference>
<dbReference type="Gramene" id="novel_model_1641_5bd9a17a">
    <property type="protein sequence ID" value="cds.novel_model_1641_5bd9a17a"/>
    <property type="gene ID" value="novel_gene_902_5bd9a17a"/>
</dbReference>
<dbReference type="AlphaFoldDB" id="A0A803QUT0"/>
<evidence type="ECO:0000313" key="2">
    <source>
        <dbReference type="EnsemblPlants" id="cds.novel_model_1641_5bd9a17a"/>
    </source>
</evidence>
<feature type="domain" description="F-box" evidence="1">
    <location>
        <begin position="21"/>
        <end position="69"/>
    </location>
</feature>
<dbReference type="PANTHER" id="PTHR31639">
    <property type="entry name" value="F-BOX PROTEIN-LIKE"/>
    <property type="match status" value="1"/>
</dbReference>
<dbReference type="OMA" id="STCHESK"/>